<protein>
    <submittedName>
        <fullName evidence="2">Peptidase M23</fullName>
    </submittedName>
</protein>
<sequence>MNYLEELQDFLSNNLIHKVVDFNPTTDQLLPLDFTANNKELTPEILADTDLFSLWVNNKLANANARYGIGGYNEHRTIYSRSEHFDTLEEPRRLHLGTDIWGPAETPIYNFYDATVHSFKFNDNFGDYGATIILKYEIEDLEFYALYGHLSLASLSGLAEGKFILAGKQFASFGVKEENGFWPPHLHFQLMFDMQGMKGDYPGVCRFTKRDEFLQNCPNPELILKHTFTSALPKNT</sequence>
<proteinExistence type="predicted"/>
<dbReference type="Pfam" id="PF01551">
    <property type="entry name" value="Peptidase_M23"/>
    <property type="match status" value="1"/>
</dbReference>
<keyword evidence="3" id="KW-1185">Reference proteome</keyword>
<dbReference type="Proteomes" id="UP000310477">
    <property type="component" value="Unassembled WGS sequence"/>
</dbReference>
<dbReference type="SUPFAM" id="SSF51261">
    <property type="entry name" value="Duplicated hybrid motif"/>
    <property type="match status" value="1"/>
</dbReference>
<dbReference type="InterPro" id="IPR011055">
    <property type="entry name" value="Dup_hybrid_motif"/>
</dbReference>
<dbReference type="Gene3D" id="2.70.70.10">
    <property type="entry name" value="Glucose Permease (Domain IIA)"/>
    <property type="match status" value="1"/>
</dbReference>
<accession>A0A4U1C7C3</accession>
<feature type="domain" description="M23ase beta-sheet core" evidence="1">
    <location>
        <begin position="94"/>
        <end position="192"/>
    </location>
</feature>
<evidence type="ECO:0000313" key="2">
    <source>
        <dbReference type="EMBL" id="TKC02052.1"/>
    </source>
</evidence>
<dbReference type="InterPro" id="IPR016047">
    <property type="entry name" value="M23ase_b-sheet_dom"/>
</dbReference>
<reference evidence="2 3" key="1">
    <citation type="submission" date="2019-04" db="EMBL/GenBank/DDBJ databases">
        <title>Pedobacter sp. AR-2-6 sp. nov., isolated from Arctic soil.</title>
        <authorList>
            <person name="Dahal R.H."/>
            <person name="Kim D.-U."/>
        </authorList>
    </citation>
    <scope>NUCLEOTIDE SEQUENCE [LARGE SCALE GENOMIC DNA]</scope>
    <source>
        <strain evidence="2 3">AR-2-6</strain>
    </source>
</reference>
<organism evidence="2 3">
    <name type="scientific">Pedobacter cryotolerans</name>
    <dbReference type="NCBI Taxonomy" id="2571270"/>
    <lineage>
        <taxon>Bacteria</taxon>
        <taxon>Pseudomonadati</taxon>
        <taxon>Bacteroidota</taxon>
        <taxon>Sphingobacteriia</taxon>
        <taxon>Sphingobacteriales</taxon>
        <taxon>Sphingobacteriaceae</taxon>
        <taxon>Pedobacter</taxon>
    </lineage>
</organism>
<comment type="caution">
    <text evidence="2">The sequence shown here is derived from an EMBL/GenBank/DDBJ whole genome shotgun (WGS) entry which is preliminary data.</text>
</comment>
<gene>
    <name evidence="2" type="ORF">FA045_07355</name>
</gene>
<dbReference type="OrthoDB" id="9801052at2"/>
<evidence type="ECO:0000259" key="1">
    <source>
        <dbReference type="Pfam" id="PF01551"/>
    </source>
</evidence>
<evidence type="ECO:0000313" key="3">
    <source>
        <dbReference type="Proteomes" id="UP000310477"/>
    </source>
</evidence>
<dbReference type="RefSeq" id="WP_136876020.1">
    <property type="nucleotide sequence ID" value="NZ_SWBO01000003.1"/>
</dbReference>
<dbReference type="EMBL" id="SWBO01000003">
    <property type="protein sequence ID" value="TKC02052.1"/>
    <property type="molecule type" value="Genomic_DNA"/>
</dbReference>
<dbReference type="CDD" id="cd12797">
    <property type="entry name" value="M23_peptidase"/>
    <property type="match status" value="1"/>
</dbReference>
<dbReference type="AlphaFoldDB" id="A0A4U1C7C3"/>
<name>A0A4U1C7C3_9SPHI</name>